<dbReference type="AlphaFoldDB" id="A0A0F7WYB7"/>
<proteinExistence type="predicted"/>
<gene>
    <name evidence="1" type="ORF">BN1224_DC9_BH_00160</name>
</gene>
<dbReference type="Pfam" id="PF02810">
    <property type="entry name" value="SEC-C"/>
    <property type="match status" value="1"/>
</dbReference>
<accession>A0A0F7WYB7</accession>
<evidence type="ECO:0000313" key="1">
    <source>
        <dbReference type="EMBL" id="CRI42383.1"/>
    </source>
</evidence>
<sequence>MEEDHVSKKINRNDLCPCGSNKKYKQCCLKKEEQTARYTTEGKFKFSAEVLSASEQGEAGDNCTKLFQRLSQSLTSEQKAAVGKFHQITKNKEVTSKKALKKAQAKEEKLVTEKLQQHNFEILNTGENLAPPMESTATLNQDTNFVCEDFIPTQEDFRISENSQKPPVEED</sequence>
<organism evidence="1">
    <name type="scientific">Chlamydia pneumoniae</name>
    <name type="common">Chlamydophila pneumoniae</name>
    <dbReference type="NCBI Taxonomy" id="83558"/>
    <lineage>
        <taxon>Bacteria</taxon>
        <taxon>Pseudomonadati</taxon>
        <taxon>Chlamydiota</taxon>
        <taxon>Chlamydiia</taxon>
        <taxon>Chlamydiales</taxon>
        <taxon>Chlamydiaceae</taxon>
        <taxon>Chlamydia/Chlamydophila group</taxon>
        <taxon>Chlamydia</taxon>
    </lineage>
</organism>
<protein>
    <submittedName>
        <fullName evidence="1">Uncharacterized protein</fullName>
    </submittedName>
</protein>
<dbReference type="Gene3D" id="3.10.450.50">
    <property type="match status" value="1"/>
</dbReference>
<name>A0A0F7WYB7_CHLPN</name>
<dbReference type="EMBL" id="LN847039">
    <property type="protein sequence ID" value="CRI42383.1"/>
    <property type="molecule type" value="Genomic_DNA"/>
</dbReference>
<dbReference type="InterPro" id="IPR004027">
    <property type="entry name" value="SEC_C_motif"/>
</dbReference>
<dbReference type="SUPFAM" id="SSF103642">
    <property type="entry name" value="Sec-C motif"/>
    <property type="match status" value="1"/>
</dbReference>
<reference evidence="1" key="1">
    <citation type="submission" date="2015-05" db="EMBL/GenBank/DDBJ databases">
        <authorList>
            <person name="Rattei Thomas"/>
        </authorList>
    </citation>
    <scope>NUCLEOTIDE SEQUENCE</scope>
    <source>
        <strain evidence="1">DC9</strain>
    </source>
</reference>